<sequence>MYINNDQFKERRIRAVKEDIRKGGSELSRSALEDLKEYANTCDAQSPADLKSELLDLAMQMQLARPSMAVLWNVMQRWIEQLAFMPEDAMENARQFAMEQAGALQQSSVQAGKAIVQALSPQIPPGSVILTHSYSTTVLAILETMQTADCRVIMTEARPGVEGRRLARALSELKIDTTYIAEAQLGCFISSADVVLLGADSILEDGAVVNKAGTYLVALAAKDHDVPVFVAAESFKHSHRRADEIELEEIAGDELQLPVIDFVQPRNIYFDMTPARLVSCWVDENGARTDFTNESRAMPAGFLQDAINKRKNRS</sequence>
<comment type="caution">
    <text evidence="2">The sequence shown here is derived from an EMBL/GenBank/DDBJ whole genome shotgun (WGS) entry which is preliminary data.</text>
</comment>
<dbReference type="InterPro" id="IPR037171">
    <property type="entry name" value="NagB/RpiA_transferase-like"/>
</dbReference>
<reference evidence="2" key="1">
    <citation type="submission" date="2017-02" db="EMBL/GenBank/DDBJ databases">
        <title>Draft Genome Sequence of the Salt Water Bacterium Oceanospirillum linum ATCC 11336.</title>
        <authorList>
            <person name="Trachtenberg A.M."/>
            <person name="Carney J.G."/>
            <person name="Linnane J.D."/>
            <person name="Rheaume B.A."/>
            <person name="Pitts N.L."/>
            <person name="Mykles D.L."/>
            <person name="Maclea K.S."/>
        </authorList>
    </citation>
    <scope>NUCLEOTIDE SEQUENCE [LARGE SCALE GENOMIC DNA]</scope>
    <source>
        <strain evidence="2">ATCC 11336</strain>
    </source>
</reference>
<dbReference type="InterPro" id="IPR000649">
    <property type="entry name" value="IF-2B-related"/>
</dbReference>
<dbReference type="Gene3D" id="3.40.50.10470">
    <property type="entry name" value="Translation initiation factor eif-2b, domain 2"/>
    <property type="match status" value="1"/>
</dbReference>
<comment type="similarity">
    <text evidence="1">Belongs to the eIF-2B alpha/beta/delta subunits family.</text>
</comment>
<dbReference type="EMBL" id="MTSD02000001">
    <property type="protein sequence ID" value="OOV88151.1"/>
    <property type="molecule type" value="Genomic_DNA"/>
</dbReference>
<proteinExistence type="inferred from homology"/>
<evidence type="ECO:0000313" key="3">
    <source>
        <dbReference type="Proteomes" id="UP000190064"/>
    </source>
</evidence>
<dbReference type="PANTHER" id="PTHR43475:SF2">
    <property type="entry name" value="RIBOSE 1,5-BISPHOSPHATE ISOMERASE"/>
    <property type="match status" value="1"/>
</dbReference>
<accession>A0A1T1HE59</accession>
<evidence type="ECO:0008006" key="4">
    <source>
        <dbReference type="Google" id="ProtNLM"/>
    </source>
</evidence>
<name>A0A1T1HE59_OCELI</name>
<dbReference type="Pfam" id="PF01008">
    <property type="entry name" value="IF-2B"/>
    <property type="match status" value="1"/>
</dbReference>
<dbReference type="STRING" id="966.BTA35_0200965"/>
<dbReference type="SUPFAM" id="SSF100950">
    <property type="entry name" value="NagB/RpiA/CoA transferase-like"/>
    <property type="match status" value="1"/>
</dbReference>
<evidence type="ECO:0000256" key="1">
    <source>
        <dbReference type="RuleBase" id="RU003814"/>
    </source>
</evidence>
<organism evidence="2 3">
    <name type="scientific">Oceanospirillum linum</name>
    <dbReference type="NCBI Taxonomy" id="966"/>
    <lineage>
        <taxon>Bacteria</taxon>
        <taxon>Pseudomonadati</taxon>
        <taxon>Pseudomonadota</taxon>
        <taxon>Gammaproteobacteria</taxon>
        <taxon>Oceanospirillales</taxon>
        <taxon>Oceanospirillaceae</taxon>
        <taxon>Oceanospirillum</taxon>
    </lineage>
</organism>
<dbReference type="Proteomes" id="UP000190064">
    <property type="component" value="Unassembled WGS sequence"/>
</dbReference>
<dbReference type="GO" id="GO:0046523">
    <property type="term" value="F:S-methyl-5-thioribose-1-phosphate isomerase activity"/>
    <property type="evidence" value="ECO:0007669"/>
    <property type="project" value="TreeGrafter"/>
</dbReference>
<dbReference type="GO" id="GO:0019509">
    <property type="term" value="P:L-methionine salvage from methylthioadenosine"/>
    <property type="evidence" value="ECO:0007669"/>
    <property type="project" value="TreeGrafter"/>
</dbReference>
<gene>
    <name evidence="2" type="ORF">BTA35_0200965</name>
</gene>
<protein>
    <recommendedName>
        <fullName evidence="4">Initiation factor 2B</fullName>
    </recommendedName>
</protein>
<evidence type="ECO:0000313" key="2">
    <source>
        <dbReference type="EMBL" id="OOV88151.1"/>
    </source>
</evidence>
<keyword evidence="3" id="KW-1185">Reference proteome</keyword>
<dbReference type="RefSeq" id="WP_077242562.1">
    <property type="nucleotide sequence ID" value="NZ_FXTS01000001.1"/>
</dbReference>
<dbReference type="Gene3D" id="1.20.120.420">
    <property type="entry name" value="translation initiation factor eif-2b, domain 1"/>
    <property type="match status" value="1"/>
</dbReference>
<dbReference type="AlphaFoldDB" id="A0A1T1HE59"/>
<dbReference type="InterPro" id="IPR042529">
    <property type="entry name" value="IF_2B-like_C"/>
</dbReference>
<dbReference type="PANTHER" id="PTHR43475">
    <property type="entry name" value="METHYLTHIORIBOSE-1-PHOSPHATE ISOMERASE"/>
    <property type="match status" value="1"/>
</dbReference>
<dbReference type="InterPro" id="IPR027363">
    <property type="entry name" value="M1Pi_N"/>
</dbReference>